<evidence type="ECO:0000256" key="2">
    <source>
        <dbReference type="ARBA" id="ARBA00023004"/>
    </source>
</evidence>
<dbReference type="PANTHER" id="PTHR43105">
    <property type="entry name" value="RESPIRATORY NITRATE REDUCTASE"/>
    <property type="match status" value="1"/>
</dbReference>
<dbReference type="InterPro" id="IPR006657">
    <property type="entry name" value="MoPterin_dinucl-bd_dom"/>
</dbReference>
<feature type="domain" description="Molybdopterin oxidoreductase" evidence="4">
    <location>
        <begin position="123"/>
        <end position="570"/>
    </location>
</feature>
<dbReference type="InterPro" id="IPR009010">
    <property type="entry name" value="Asp_de-COase-like_dom_sf"/>
</dbReference>
<proteinExistence type="predicted"/>
<dbReference type="InterPro" id="IPR010046">
    <property type="entry name" value="Mopterin_OxRdtse_a_bac"/>
</dbReference>
<comment type="caution">
    <text evidence="7">The sequence shown here is derived from an EMBL/GenBank/DDBJ whole genome shotgun (WGS) entry which is preliminary data.</text>
</comment>
<keyword evidence="8" id="KW-1185">Reference proteome</keyword>
<dbReference type="Gene3D" id="3.40.50.740">
    <property type="match status" value="1"/>
</dbReference>
<dbReference type="InterPro" id="IPR050123">
    <property type="entry name" value="Prok_molybdopt-oxidoreductase"/>
</dbReference>
<dbReference type="PANTHER" id="PTHR43105:SF4">
    <property type="entry name" value="PROTEIN YDEP"/>
    <property type="match status" value="1"/>
</dbReference>
<evidence type="ECO:0000313" key="7">
    <source>
        <dbReference type="EMBL" id="MED5052854.1"/>
    </source>
</evidence>
<feature type="domain" description="Molybdopterin dinucleotide-binding" evidence="5">
    <location>
        <begin position="650"/>
        <end position="747"/>
    </location>
</feature>
<evidence type="ECO:0000259" key="5">
    <source>
        <dbReference type="Pfam" id="PF01568"/>
    </source>
</evidence>
<dbReference type="SUPFAM" id="SSF50692">
    <property type="entry name" value="ADC-like"/>
    <property type="match status" value="1"/>
</dbReference>
<dbReference type="InterPro" id="IPR041953">
    <property type="entry name" value="YdeP_MopB"/>
</dbReference>
<dbReference type="GO" id="GO:0046872">
    <property type="term" value="F:metal ion binding"/>
    <property type="evidence" value="ECO:0007669"/>
    <property type="project" value="UniProtKB-KW"/>
</dbReference>
<dbReference type="Proteomes" id="UP001339962">
    <property type="component" value="Unassembled WGS sequence"/>
</dbReference>
<sequence>MGKTKHTGPIKLNQRPQPSLWASLLPMGVGKIKPHHLRDTLKVMLENKDQLAYAYRILTQGVCDGCALGVSGLHDQTLTGPHLCTTRLNVLRLNTMPAMDPKWLEDVEELRKMDSTELRKLGRIPYPLSRKPGEKKFTRISWNEALERIARKIRSLDPKQIAFYLTARGITNEVYYTAAKVARFLGTNNIDNASRICHSPSKTALKRSLGIGASSCSYKDWIGTDVLVFWGSVAANNQPVSTKYMYAAKKAGTKIIVVNPYREPAMENYWIPSIWESALFGTKIADDFYQVHIGGDIAFINGVIKHWFEMEDAINWEFVSKHTNGVDELRSHVAKYDWQTLEQSSGLSKERMYEFARLLANAKSAVFVWSMGLTQHRFGTDNVSQVVNLALLRGFIGREHCGVMPIRGHSGVQGSGEMGADPFVLPGGEFDEENITRLEQIWGFPIPRWQGDTIGQTIENILLPDGHERKMKLMYTSGGNFLETMPNPDFVRQALEQLELRVHQDIIFNTSTLLDAKEEVIILPAMTRYEQPGGGTSTSTERMVYFSPEIDGPRIEEARAEWEIYVDLASRVKPEQKHLIEFQNAQQIRDEIAVANRNYDGIQHLRKKGDVFQWGGAWLCEGGICPTPDGRGNLIPIELPELRKTEGSFFVTTRRGKQFNSMVYSEKDPFNNADRYDILLNEEDAKSLHIRDGEPIVVYNRHGMMQGSAKYADVKRGNIAVYWPEGNVLIPKGVYETYAHIPEYNTVAIVEKAEHYHAQKDQNYAEKRIEELELNVE</sequence>
<dbReference type="EMBL" id="JAQOTG010000004">
    <property type="protein sequence ID" value="MDE8563517.1"/>
    <property type="molecule type" value="Genomic_DNA"/>
</dbReference>
<dbReference type="Pfam" id="PF01568">
    <property type="entry name" value="Molydop_binding"/>
    <property type="match status" value="1"/>
</dbReference>
<dbReference type="NCBIfam" id="TIGR01701">
    <property type="entry name" value="Fdhalpha-like"/>
    <property type="match status" value="1"/>
</dbReference>
<dbReference type="Pfam" id="PF00384">
    <property type="entry name" value="Molybdopterin"/>
    <property type="match status" value="1"/>
</dbReference>
<dbReference type="InterPro" id="IPR006656">
    <property type="entry name" value="Mopterin_OxRdtase"/>
</dbReference>
<evidence type="ECO:0000256" key="1">
    <source>
        <dbReference type="ARBA" id="ARBA00022723"/>
    </source>
</evidence>
<dbReference type="SUPFAM" id="SSF53706">
    <property type="entry name" value="Formate dehydrogenase/DMSO reductase, domains 1-3"/>
    <property type="match status" value="1"/>
</dbReference>
<dbReference type="AlphaFoldDB" id="A0ABD5IYI0"/>
<evidence type="ECO:0000259" key="4">
    <source>
        <dbReference type="Pfam" id="PF00384"/>
    </source>
</evidence>
<keyword evidence="3" id="KW-0411">Iron-sulfur</keyword>
<dbReference type="PIRSF" id="PIRSF000144">
    <property type="entry name" value="CbbBc"/>
    <property type="match status" value="1"/>
</dbReference>
<evidence type="ECO:0000256" key="3">
    <source>
        <dbReference type="ARBA" id="ARBA00023014"/>
    </source>
</evidence>
<keyword evidence="2" id="KW-0408">Iron</keyword>
<evidence type="ECO:0000313" key="8">
    <source>
        <dbReference type="Proteomes" id="UP001213979"/>
    </source>
</evidence>
<reference evidence="7 9" key="2">
    <citation type="submission" date="2023-03" db="EMBL/GenBank/DDBJ databases">
        <title>Bacillus Genome Sequencing.</title>
        <authorList>
            <person name="Dunlap C."/>
        </authorList>
    </citation>
    <scope>NUCLEOTIDE SEQUENCE [LARGE SCALE GENOMIC DNA]</scope>
    <source>
        <strain evidence="7 9">NRS-38</strain>
    </source>
</reference>
<dbReference type="Gene3D" id="3.40.228.10">
    <property type="entry name" value="Dimethylsulfoxide Reductase, domain 2"/>
    <property type="match status" value="1"/>
</dbReference>
<dbReference type="RefSeq" id="WP_066148676.1">
    <property type="nucleotide sequence ID" value="NZ_JAGUQN010000004.1"/>
</dbReference>
<dbReference type="CDD" id="cd02767">
    <property type="entry name" value="MopB_ydeP"/>
    <property type="match status" value="1"/>
</dbReference>
<dbReference type="GO" id="GO:0051536">
    <property type="term" value="F:iron-sulfur cluster binding"/>
    <property type="evidence" value="ECO:0007669"/>
    <property type="project" value="UniProtKB-KW"/>
</dbReference>
<protein>
    <submittedName>
        <fullName evidence="7">FdhF/YdeP family oxidoreductase</fullName>
    </submittedName>
</protein>
<evidence type="ECO:0000313" key="9">
    <source>
        <dbReference type="Proteomes" id="UP001339962"/>
    </source>
</evidence>
<gene>
    <name evidence="7" type="ORF">P9850_13665</name>
    <name evidence="6" type="ORF">PNH38_06390</name>
</gene>
<dbReference type="Proteomes" id="UP001213979">
    <property type="component" value="Unassembled WGS sequence"/>
</dbReference>
<reference evidence="6 8" key="1">
    <citation type="submission" date="2023-01" db="EMBL/GenBank/DDBJ databases">
        <title>Genome-based reclassification of Anoxybacillus geothermalis as a later heterotypic synonym of Anoxybacillus rupiensis.</title>
        <authorList>
            <person name="Inan Bektas K."/>
            <person name="Canakci S."/>
            <person name="Belduz A.A."/>
            <person name="Guler H.H."/>
        </authorList>
    </citation>
    <scope>NUCLEOTIDE SEQUENCE [LARGE SCALE GENOMIC DNA]</scope>
    <source>
        <strain evidence="6 8">DSM 17127</strain>
    </source>
</reference>
<name>A0ABD5IYI0_9BACL</name>
<evidence type="ECO:0000313" key="6">
    <source>
        <dbReference type="EMBL" id="MDE8563517.1"/>
    </source>
</evidence>
<keyword evidence="1" id="KW-0479">Metal-binding</keyword>
<dbReference type="EMBL" id="JARTLI010000036">
    <property type="protein sequence ID" value="MED5052854.1"/>
    <property type="molecule type" value="Genomic_DNA"/>
</dbReference>
<accession>A0ABD5IYI0</accession>
<organism evidence="7 9">
    <name type="scientific">Anoxybacteroides rupiense</name>
    <dbReference type="NCBI Taxonomy" id="311460"/>
    <lineage>
        <taxon>Bacteria</taxon>
        <taxon>Bacillati</taxon>
        <taxon>Bacillota</taxon>
        <taxon>Bacilli</taxon>
        <taxon>Bacillales</taxon>
        <taxon>Anoxybacillaceae</taxon>
        <taxon>Anoxybacteroides</taxon>
    </lineage>
</organism>
<dbReference type="Gene3D" id="2.40.40.20">
    <property type="match status" value="1"/>
</dbReference>